<gene>
    <name evidence="3" type="ORF">GUJ93_ZPchr0011g27965</name>
</gene>
<feature type="region of interest" description="Disordered" evidence="1">
    <location>
        <begin position="1"/>
        <end position="102"/>
    </location>
</feature>
<dbReference type="EMBL" id="JAAALK010000081">
    <property type="protein sequence ID" value="KAG8091136.1"/>
    <property type="molecule type" value="Genomic_DNA"/>
</dbReference>
<evidence type="ECO:0000313" key="4">
    <source>
        <dbReference type="Proteomes" id="UP000729402"/>
    </source>
</evidence>
<feature type="compositionally biased region" description="Polar residues" evidence="1">
    <location>
        <begin position="80"/>
        <end position="96"/>
    </location>
</feature>
<reference evidence="3" key="2">
    <citation type="submission" date="2021-02" db="EMBL/GenBank/DDBJ databases">
        <authorList>
            <person name="Kimball J.A."/>
            <person name="Haas M.W."/>
            <person name="Macchietto M."/>
            <person name="Kono T."/>
            <person name="Duquette J."/>
            <person name="Shao M."/>
        </authorList>
    </citation>
    <scope>NUCLEOTIDE SEQUENCE</scope>
    <source>
        <tissue evidence="3">Fresh leaf tissue</tissue>
    </source>
</reference>
<dbReference type="Proteomes" id="UP000729402">
    <property type="component" value="Unassembled WGS sequence"/>
</dbReference>
<feature type="transmembrane region" description="Helical" evidence="2">
    <location>
        <begin position="132"/>
        <end position="157"/>
    </location>
</feature>
<evidence type="ECO:0000313" key="3">
    <source>
        <dbReference type="EMBL" id="KAG8091136.1"/>
    </source>
</evidence>
<keyword evidence="4" id="KW-1185">Reference proteome</keyword>
<keyword evidence="2" id="KW-1133">Transmembrane helix</keyword>
<keyword evidence="2" id="KW-0472">Membrane</keyword>
<reference evidence="3" key="1">
    <citation type="journal article" date="2021" name="bioRxiv">
        <title>Whole Genome Assembly and Annotation of Northern Wild Rice, Zizania palustris L., Supports a Whole Genome Duplication in the Zizania Genus.</title>
        <authorList>
            <person name="Haas M."/>
            <person name="Kono T."/>
            <person name="Macchietto M."/>
            <person name="Millas R."/>
            <person name="McGilp L."/>
            <person name="Shao M."/>
            <person name="Duquette J."/>
            <person name="Hirsch C.N."/>
            <person name="Kimball J."/>
        </authorList>
    </citation>
    <scope>NUCLEOTIDE SEQUENCE</scope>
    <source>
        <tissue evidence="3">Fresh leaf tissue</tissue>
    </source>
</reference>
<evidence type="ECO:0000256" key="1">
    <source>
        <dbReference type="SAM" id="MobiDB-lite"/>
    </source>
</evidence>
<dbReference type="AlphaFoldDB" id="A0A8J6BRN3"/>
<protein>
    <submittedName>
        <fullName evidence="3">Uncharacterized protein</fullName>
    </submittedName>
</protein>
<proteinExistence type="predicted"/>
<organism evidence="3 4">
    <name type="scientific">Zizania palustris</name>
    <name type="common">Northern wild rice</name>
    <dbReference type="NCBI Taxonomy" id="103762"/>
    <lineage>
        <taxon>Eukaryota</taxon>
        <taxon>Viridiplantae</taxon>
        <taxon>Streptophyta</taxon>
        <taxon>Embryophyta</taxon>
        <taxon>Tracheophyta</taxon>
        <taxon>Spermatophyta</taxon>
        <taxon>Magnoliopsida</taxon>
        <taxon>Liliopsida</taxon>
        <taxon>Poales</taxon>
        <taxon>Poaceae</taxon>
        <taxon>BOP clade</taxon>
        <taxon>Oryzoideae</taxon>
        <taxon>Oryzeae</taxon>
        <taxon>Zizaniinae</taxon>
        <taxon>Zizania</taxon>
    </lineage>
</organism>
<name>A0A8J6BRN3_ZIZPA</name>
<feature type="compositionally biased region" description="Low complexity" evidence="1">
    <location>
        <begin position="62"/>
        <end position="79"/>
    </location>
</feature>
<comment type="caution">
    <text evidence="3">The sequence shown here is derived from an EMBL/GenBank/DDBJ whole genome shotgun (WGS) entry which is preliminary data.</text>
</comment>
<sequence length="163" mass="17641">MTSASEGLRFGAYQLVKPEDEPQPPHFDVNTKNSLRDPSWSPLEPSLWDPSWSPLESSFQDPSSPLRSPLRSLSEPTPRASSGLTSEPSSRSTLESISEPPQLASAKALRQVLRTKRNIQASLQCKAIPEPLAPVSLVLLILGGIPYGVMGTTFDAVRMASMG</sequence>
<keyword evidence="2" id="KW-0812">Transmembrane</keyword>
<accession>A0A8J6BRN3</accession>
<evidence type="ECO:0000256" key="2">
    <source>
        <dbReference type="SAM" id="Phobius"/>
    </source>
</evidence>